<evidence type="ECO:0000313" key="1">
    <source>
        <dbReference type="EMBL" id="SHM97832.1"/>
    </source>
</evidence>
<dbReference type="EMBL" id="FRCP01000024">
    <property type="protein sequence ID" value="SHM97832.1"/>
    <property type="molecule type" value="Genomic_DNA"/>
</dbReference>
<gene>
    <name evidence="1" type="ORF">SAMN02746066_04196</name>
</gene>
<accession>A0A1M7N2S6</accession>
<dbReference type="OrthoDB" id="1825938at2"/>
<reference evidence="1 2" key="1">
    <citation type="submission" date="2016-11" db="EMBL/GenBank/DDBJ databases">
        <authorList>
            <person name="Jaros S."/>
            <person name="Januszkiewicz K."/>
            <person name="Wedrychowicz H."/>
        </authorList>
    </citation>
    <scope>NUCLEOTIDE SEQUENCE [LARGE SCALE GENOMIC DNA]</scope>
    <source>
        <strain evidence="1 2">DSM 15930</strain>
    </source>
</reference>
<sequence>MAGCRIVNAQVVTAVEAITKCYGDYKTAGENFVTDFNSAITEMEGAAKDALKTLIDGAVKTFVETDLPTAVDGMSKLLEGNRDNFEKVDQQLADSISGK</sequence>
<dbReference type="STRING" id="1120996.SAMN02746066_04196"/>
<protein>
    <submittedName>
        <fullName evidence="1">Uncharacterized protein</fullName>
    </submittedName>
</protein>
<dbReference type="RefSeq" id="WP_073291033.1">
    <property type="nucleotide sequence ID" value="NZ_FRCP01000024.1"/>
</dbReference>
<keyword evidence="2" id="KW-1185">Reference proteome</keyword>
<dbReference type="AlphaFoldDB" id="A0A1M7N2S6"/>
<organism evidence="1 2">
    <name type="scientific">Anaerosporobacter mobilis DSM 15930</name>
    <dbReference type="NCBI Taxonomy" id="1120996"/>
    <lineage>
        <taxon>Bacteria</taxon>
        <taxon>Bacillati</taxon>
        <taxon>Bacillota</taxon>
        <taxon>Clostridia</taxon>
        <taxon>Lachnospirales</taxon>
        <taxon>Lachnospiraceae</taxon>
        <taxon>Anaerosporobacter</taxon>
    </lineage>
</organism>
<proteinExistence type="predicted"/>
<name>A0A1M7N2S6_9FIRM</name>
<evidence type="ECO:0000313" key="2">
    <source>
        <dbReference type="Proteomes" id="UP000184038"/>
    </source>
</evidence>
<dbReference type="Proteomes" id="UP000184038">
    <property type="component" value="Unassembled WGS sequence"/>
</dbReference>